<dbReference type="RefSeq" id="WP_193347146.1">
    <property type="nucleotide sequence ID" value="NZ_CBCSIP010000104.1"/>
</dbReference>
<comment type="caution">
    <text evidence="1">The sequence shown here is derived from an EMBL/GenBank/DDBJ whole genome shotgun (WGS) entry which is preliminary data.</text>
</comment>
<protein>
    <submittedName>
        <fullName evidence="1">Uncharacterized protein</fullName>
    </submittedName>
</protein>
<dbReference type="Proteomes" id="UP001516472">
    <property type="component" value="Unassembled WGS sequence"/>
</dbReference>
<dbReference type="EMBL" id="JAAIYO010000001">
    <property type="protein sequence ID" value="MBE4747790.1"/>
    <property type="molecule type" value="Genomic_DNA"/>
</dbReference>
<name>A0ABR9PIT0_9BACT</name>
<accession>A0ABR9PIT0</accession>
<evidence type="ECO:0000313" key="1">
    <source>
        <dbReference type="EMBL" id="MBE4747790.1"/>
    </source>
</evidence>
<gene>
    <name evidence="1" type="ORF">G4177_06305</name>
</gene>
<sequence>MAEQKRTKPPREVLRAYFDTHEVEPEVLRAWKELDTTVEGLAIRLSSDLTQLKGAK</sequence>
<proteinExistence type="predicted"/>
<evidence type="ECO:0000313" key="2">
    <source>
        <dbReference type="Proteomes" id="UP001516472"/>
    </source>
</evidence>
<keyword evidence="2" id="KW-1185">Reference proteome</keyword>
<organism evidence="1 2">
    <name type="scientific">Corallococcus soli</name>
    <dbReference type="NCBI Taxonomy" id="2710757"/>
    <lineage>
        <taxon>Bacteria</taxon>
        <taxon>Pseudomonadati</taxon>
        <taxon>Myxococcota</taxon>
        <taxon>Myxococcia</taxon>
        <taxon>Myxococcales</taxon>
        <taxon>Cystobacterineae</taxon>
        <taxon>Myxococcaceae</taxon>
        <taxon>Corallococcus</taxon>
    </lineage>
</organism>
<reference evidence="1 2" key="1">
    <citation type="submission" date="2020-02" db="EMBL/GenBank/DDBJ databases">
        <authorList>
            <person name="Babadi Z.K."/>
            <person name="Risdian C."/>
            <person name="Ebrahimipour G.H."/>
            <person name="Wink J."/>
        </authorList>
    </citation>
    <scope>NUCLEOTIDE SEQUENCE [LARGE SCALE GENOMIC DNA]</scope>
    <source>
        <strain evidence="1 2">ZKHCc1 1396</strain>
    </source>
</reference>